<proteinExistence type="predicted"/>
<reference evidence="3 4" key="1">
    <citation type="journal article" date="2021" name="Environ. Microbiol.">
        <title>Gene family expansions and transcriptome signatures uncover fungal adaptations to wood decay.</title>
        <authorList>
            <person name="Hage H."/>
            <person name="Miyauchi S."/>
            <person name="Viragh M."/>
            <person name="Drula E."/>
            <person name="Min B."/>
            <person name="Chaduli D."/>
            <person name="Navarro D."/>
            <person name="Favel A."/>
            <person name="Norest M."/>
            <person name="Lesage-Meessen L."/>
            <person name="Balint B."/>
            <person name="Merenyi Z."/>
            <person name="de Eugenio L."/>
            <person name="Morin E."/>
            <person name="Martinez A.T."/>
            <person name="Baldrian P."/>
            <person name="Stursova M."/>
            <person name="Martinez M.J."/>
            <person name="Novotny C."/>
            <person name="Magnuson J.K."/>
            <person name="Spatafora J.W."/>
            <person name="Maurice S."/>
            <person name="Pangilinan J."/>
            <person name="Andreopoulos W."/>
            <person name="LaButti K."/>
            <person name="Hundley H."/>
            <person name="Na H."/>
            <person name="Kuo A."/>
            <person name="Barry K."/>
            <person name="Lipzen A."/>
            <person name="Henrissat B."/>
            <person name="Riley R."/>
            <person name="Ahrendt S."/>
            <person name="Nagy L.G."/>
            <person name="Grigoriev I.V."/>
            <person name="Martin F."/>
            <person name="Rosso M.N."/>
        </authorList>
    </citation>
    <scope>NUCLEOTIDE SEQUENCE [LARGE SCALE GENOMIC DNA]</scope>
    <source>
        <strain evidence="3 4">CIRM-BRFM 1785</strain>
    </source>
</reference>
<evidence type="ECO:0000256" key="2">
    <source>
        <dbReference type="SAM" id="Phobius"/>
    </source>
</evidence>
<evidence type="ECO:0000313" key="3">
    <source>
        <dbReference type="EMBL" id="KAH9829587.1"/>
    </source>
</evidence>
<name>A0ABQ8JZ61_9APHY</name>
<dbReference type="Proteomes" id="UP000814176">
    <property type="component" value="Unassembled WGS sequence"/>
</dbReference>
<dbReference type="RefSeq" id="XP_047773043.1">
    <property type="nucleotide sequence ID" value="XM_047918336.1"/>
</dbReference>
<dbReference type="GeneID" id="71999068"/>
<keyword evidence="2" id="KW-0812">Transmembrane</keyword>
<keyword evidence="2" id="KW-1133">Transmembrane helix</keyword>
<dbReference type="EMBL" id="JADCUA010000037">
    <property type="protein sequence ID" value="KAH9829587.1"/>
    <property type="molecule type" value="Genomic_DNA"/>
</dbReference>
<evidence type="ECO:0000256" key="1">
    <source>
        <dbReference type="SAM" id="MobiDB-lite"/>
    </source>
</evidence>
<feature type="transmembrane region" description="Helical" evidence="2">
    <location>
        <begin position="158"/>
        <end position="176"/>
    </location>
</feature>
<protein>
    <recommendedName>
        <fullName evidence="5">Transmembrane protein</fullName>
    </recommendedName>
</protein>
<gene>
    <name evidence="3" type="ORF">C8Q71DRAFT_402640</name>
</gene>
<feature type="region of interest" description="Disordered" evidence="1">
    <location>
        <begin position="310"/>
        <end position="364"/>
    </location>
</feature>
<keyword evidence="4" id="KW-1185">Reference proteome</keyword>
<evidence type="ECO:0008006" key="5">
    <source>
        <dbReference type="Google" id="ProtNLM"/>
    </source>
</evidence>
<accession>A0ABQ8JZ61</accession>
<comment type="caution">
    <text evidence="3">The sequence shown here is derived from an EMBL/GenBank/DDBJ whole genome shotgun (WGS) entry which is preliminary data.</text>
</comment>
<organism evidence="3 4">
    <name type="scientific">Rhodofomes roseus</name>
    <dbReference type="NCBI Taxonomy" id="34475"/>
    <lineage>
        <taxon>Eukaryota</taxon>
        <taxon>Fungi</taxon>
        <taxon>Dikarya</taxon>
        <taxon>Basidiomycota</taxon>
        <taxon>Agaricomycotina</taxon>
        <taxon>Agaricomycetes</taxon>
        <taxon>Polyporales</taxon>
        <taxon>Rhodofomes</taxon>
    </lineage>
</organism>
<evidence type="ECO:0000313" key="4">
    <source>
        <dbReference type="Proteomes" id="UP000814176"/>
    </source>
</evidence>
<sequence>MAAPFSGCSLMPSTTSRFTQGTYALGSPMWAPAQISTTTEFETNRALDATPDSFSSASLAIVKSGSEIVAWHINRVRPTQSSRGVLLGGVVLDSTSPPDAPTTSRASISEKARIFYATMTSDGETVVVTAFVPSSTLPPAIPQDAPAPLDTTRITQRTVGVTLGALLFMGLGCLLWRCRRRRRRQRWNQCLTARSDTRHIIRRVSGTKTFTEDASPMDLESHSGADLELAESPALQTATDAKISHPPNANLVVDENCPDNRNAGLGLPDNVLPLHTTVTEDVWSGPIRSTAQDAPSVAYATFLPHTRSSITPPPSFRTHPSAASVRTSYDQHVDSGFRFHPGGESQAPEPRRRVVDLPPAYTED</sequence>
<keyword evidence="2" id="KW-0472">Membrane</keyword>